<dbReference type="GO" id="GO:0000014">
    <property type="term" value="F:single-stranded DNA endodeoxyribonuclease activity"/>
    <property type="evidence" value="ECO:0007669"/>
    <property type="project" value="UniProtKB-ARBA"/>
</dbReference>
<evidence type="ECO:0000256" key="7">
    <source>
        <dbReference type="ARBA" id="ARBA00022759"/>
    </source>
</evidence>
<feature type="transmembrane region" description="Helical" evidence="11">
    <location>
        <begin position="50"/>
        <end position="67"/>
    </location>
</feature>
<dbReference type="CDD" id="cd11010">
    <property type="entry name" value="S1-P1_nuclease"/>
    <property type="match status" value="1"/>
</dbReference>
<comment type="similarity">
    <text evidence="2">Belongs to the nuclease type I family.</text>
</comment>
<dbReference type="FunFam" id="1.10.575.10:FF:000002">
    <property type="entry name" value="Endonuclease 2"/>
    <property type="match status" value="1"/>
</dbReference>
<comment type="caution">
    <text evidence="12">The sequence shown here is derived from an EMBL/GenBank/DDBJ whole genome shotgun (WGS) entry which is preliminary data.</text>
</comment>
<protein>
    <recommendedName>
        <fullName evidence="3">Aspergillus nuclease S1</fullName>
        <ecNumber evidence="3">3.1.30.1</ecNumber>
    </recommendedName>
</protein>
<keyword evidence="6" id="KW-0732">Signal</keyword>
<dbReference type="InterPro" id="IPR003154">
    <property type="entry name" value="S1/P1nuclease"/>
</dbReference>
<evidence type="ECO:0000313" key="12">
    <source>
        <dbReference type="EMBL" id="MQM14090.1"/>
    </source>
</evidence>
<dbReference type="EMBL" id="NMUH01005955">
    <property type="protein sequence ID" value="MQM14090.1"/>
    <property type="molecule type" value="Genomic_DNA"/>
</dbReference>
<evidence type="ECO:0000256" key="8">
    <source>
        <dbReference type="ARBA" id="ARBA00022801"/>
    </source>
</evidence>
<keyword evidence="7" id="KW-0255">Endonuclease</keyword>
<dbReference type="Proteomes" id="UP000652761">
    <property type="component" value="Unassembled WGS sequence"/>
</dbReference>
<dbReference type="EC" id="3.1.30.1" evidence="3"/>
<evidence type="ECO:0000256" key="2">
    <source>
        <dbReference type="ARBA" id="ARBA00009547"/>
    </source>
</evidence>
<keyword evidence="4" id="KW-0540">Nuclease</keyword>
<dbReference type="AlphaFoldDB" id="A0A843X7Q8"/>
<gene>
    <name evidence="12" type="ORF">Taro_047019</name>
</gene>
<dbReference type="PANTHER" id="PTHR33146:SF26">
    <property type="entry name" value="ENDONUCLEASE 4"/>
    <property type="match status" value="1"/>
</dbReference>
<proteinExistence type="inferred from homology"/>
<comment type="catalytic activity">
    <reaction evidence="1">
        <text>Endonucleolytic cleavage to 5'-phosphomononucleotide and 5'-phosphooligonucleotide end-products.</text>
        <dbReference type="EC" id="3.1.30.1"/>
    </reaction>
</comment>
<evidence type="ECO:0000256" key="11">
    <source>
        <dbReference type="SAM" id="Phobius"/>
    </source>
</evidence>
<evidence type="ECO:0000256" key="10">
    <source>
        <dbReference type="ARBA" id="ARBA00023180"/>
    </source>
</evidence>
<evidence type="ECO:0000256" key="6">
    <source>
        <dbReference type="ARBA" id="ARBA00022729"/>
    </source>
</evidence>
<dbReference type="GO" id="GO:0003676">
    <property type="term" value="F:nucleic acid binding"/>
    <property type="evidence" value="ECO:0007669"/>
    <property type="project" value="InterPro"/>
</dbReference>
<dbReference type="PANTHER" id="PTHR33146">
    <property type="entry name" value="ENDONUCLEASE 4"/>
    <property type="match status" value="1"/>
</dbReference>
<evidence type="ECO:0000256" key="3">
    <source>
        <dbReference type="ARBA" id="ARBA00012562"/>
    </source>
</evidence>
<sequence length="365" mass="41166">MRNRGRISFRRKSRRAHLMPALVGLEVLLASKGSKLSMLTYWVFHCSSRFLWWWGVLVFDSGALVLFHASGSLMVKWILMILLQFLPGAVSWGKEGHYATCKIAEGLLSEEASAAVKELLPDYAGGDLASLCSWPDEIRHNHIWRWTSPLHYIDTPDFKCNYGYCRDCHDLAAHKDMCVAGAIYNYTSQLTAHGLSNLENYNLTEALLFLSHFMGDIHQPLHVGFTGDAGGNTIIVRWFRRKSNLHHVWDNLIIESALKKFYSSDLATMIEIIRTKYLVDSTADISLWENCTSNQTACPNPYASESISFACKYAYRNATPGSSLGDEFFLSRLPLVEKRLVQGGVRLAATLNRIFLRPHPSISVA</sequence>
<dbReference type="SUPFAM" id="SSF48537">
    <property type="entry name" value="Phospholipase C/P1 nuclease"/>
    <property type="match status" value="1"/>
</dbReference>
<dbReference type="GO" id="GO:0046872">
    <property type="term" value="F:metal ion binding"/>
    <property type="evidence" value="ECO:0007669"/>
    <property type="project" value="UniProtKB-KW"/>
</dbReference>
<evidence type="ECO:0000256" key="1">
    <source>
        <dbReference type="ARBA" id="ARBA00000245"/>
    </source>
</evidence>
<keyword evidence="5" id="KW-0479">Metal-binding</keyword>
<keyword evidence="10" id="KW-0325">Glycoprotein</keyword>
<keyword evidence="11" id="KW-1133">Transmembrane helix</keyword>
<name>A0A843X7Q8_COLES</name>
<keyword evidence="9" id="KW-1015">Disulfide bond</keyword>
<dbReference type="Pfam" id="PF02265">
    <property type="entry name" value="S1-P1_nuclease"/>
    <property type="match status" value="1"/>
</dbReference>
<evidence type="ECO:0000313" key="13">
    <source>
        <dbReference type="Proteomes" id="UP000652761"/>
    </source>
</evidence>
<dbReference type="OrthoDB" id="441446at2759"/>
<organism evidence="12 13">
    <name type="scientific">Colocasia esculenta</name>
    <name type="common">Wild taro</name>
    <name type="synonym">Arum esculentum</name>
    <dbReference type="NCBI Taxonomy" id="4460"/>
    <lineage>
        <taxon>Eukaryota</taxon>
        <taxon>Viridiplantae</taxon>
        <taxon>Streptophyta</taxon>
        <taxon>Embryophyta</taxon>
        <taxon>Tracheophyta</taxon>
        <taxon>Spermatophyta</taxon>
        <taxon>Magnoliopsida</taxon>
        <taxon>Liliopsida</taxon>
        <taxon>Araceae</taxon>
        <taxon>Aroideae</taxon>
        <taxon>Colocasieae</taxon>
        <taxon>Colocasia</taxon>
    </lineage>
</organism>
<keyword evidence="8" id="KW-0378">Hydrolase</keyword>
<keyword evidence="11" id="KW-0472">Membrane</keyword>
<dbReference type="GO" id="GO:0006308">
    <property type="term" value="P:DNA catabolic process"/>
    <property type="evidence" value="ECO:0007669"/>
    <property type="project" value="InterPro"/>
</dbReference>
<dbReference type="InterPro" id="IPR008947">
    <property type="entry name" value="PLipase_C/P1_nuclease_dom_sf"/>
</dbReference>
<keyword evidence="13" id="KW-1185">Reference proteome</keyword>
<dbReference type="GO" id="GO:0004521">
    <property type="term" value="F:RNA endonuclease activity"/>
    <property type="evidence" value="ECO:0007669"/>
    <property type="project" value="UniProtKB-ARBA"/>
</dbReference>
<evidence type="ECO:0000256" key="5">
    <source>
        <dbReference type="ARBA" id="ARBA00022723"/>
    </source>
</evidence>
<dbReference type="Gene3D" id="1.10.575.10">
    <property type="entry name" value="P1 Nuclease"/>
    <property type="match status" value="1"/>
</dbReference>
<evidence type="ECO:0000256" key="4">
    <source>
        <dbReference type="ARBA" id="ARBA00022722"/>
    </source>
</evidence>
<accession>A0A843X7Q8</accession>
<evidence type="ECO:0000256" key="9">
    <source>
        <dbReference type="ARBA" id="ARBA00023157"/>
    </source>
</evidence>
<keyword evidence="11" id="KW-0812">Transmembrane</keyword>
<reference evidence="12" key="1">
    <citation type="submission" date="2017-07" db="EMBL/GenBank/DDBJ databases">
        <title>Taro Niue Genome Assembly and Annotation.</title>
        <authorList>
            <person name="Atibalentja N."/>
            <person name="Keating K."/>
            <person name="Fields C.J."/>
        </authorList>
    </citation>
    <scope>NUCLEOTIDE SEQUENCE</scope>
    <source>
        <strain evidence="12">Niue_2</strain>
        <tissue evidence="12">Leaf</tissue>
    </source>
</reference>